<comment type="similarity">
    <text evidence="1">Belongs to the heat shock protein 90 family.</text>
</comment>
<dbReference type="GO" id="GO:0051082">
    <property type="term" value="F:unfolded protein binding"/>
    <property type="evidence" value="ECO:0007669"/>
    <property type="project" value="InterPro"/>
</dbReference>
<dbReference type="GO" id="GO:0016887">
    <property type="term" value="F:ATP hydrolysis activity"/>
    <property type="evidence" value="ECO:0007669"/>
    <property type="project" value="InterPro"/>
</dbReference>
<dbReference type="AlphaFoldDB" id="A0A4P1QPX6"/>
<sequence>MPATCVLFVAEKVIVTIKHNDDDTKRRIKDFVKKHSEPISYPIYLWTEKTPVKEEVIKKEIDMKWKDRSSS</sequence>
<evidence type="ECO:0000313" key="6">
    <source>
        <dbReference type="Proteomes" id="UP000188354"/>
    </source>
</evidence>
<accession>A0A4P1QPX6</accession>
<evidence type="ECO:0000256" key="1">
    <source>
        <dbReference type="ARBA" id="ARBA00008239"/>
    </source>
</evidence>
<evidence type="ECO:0000256" key="4">
    <source>
        <dbReference type="ARBA" id="ARBA00023186"/>
    </source>
</evidence>
<protein>
    <submittedName>
        <fullName evidence="5">Uncharacterized protein</fullName>
    </submittedName>
</protein>
<dbReference type="InterPro" id="IPR036890">
    <property type="entry name" value="HATPase_C_sf"/>
</dbReference>
<gene>
    <name evidence="5" type="ORF">TanjilG_17833</name>
</gene>
<dbReference type="Gramene" id="OIV91841">
    <property type="protein sequence ID" value="OIV91841"/>
    <property type="gene ID" value="TanjilG_17833"/>
</dbReference>
<reference evidence="5 6" key="1">
    <citation type="journal article" date="2017" name="Plant Biotechnol. J.">
        <title>A comprehensive draft genome sequence for lupin (Lupinus angustifolius), an emerging health food: insights into plant-microbe interactions and legume evolution.</title>
        <authorList>
            <person name="Hane J.K."/>
            <person name="Ming Y."/>
            <person name="Kamphuis L.G."/>
            <person name="Nelson M.N."/>
            <person name="Garg G."/>
            <person name="Atkins C.A."/>
            <person name="Bayer P.E."/>
            <person name="Bravo A."/>
            <person name="Bringans S."/>
            <person name="Cannon S."/>
            <person name="Edwards D."/>
            <person name="Foley R."/>
            <person name="Gao L.L."/>
            <person name="Harrison M.J."/>
            <person name="Huang W."/>
            <person name="Hurgobin B."/>
            <person name="Li S."/>
            <person name="Liu C.W."/>
            <person name="McGrath A."/>
            <person name="Morahan G."/>
            <person name="Murray J."/>
            <person name="Weller J."/>
            <person name="Jian J."/>
            <person name="Singh K.B."/>
        </authorList>
    </citation>
    <scope>NUCLEOTIDE SEQUENCE [LARGE SCALE GENOMIC DNA]</scope>
    <source>
        <strain evidence="6">cv. Tanjil</strain>
        <tissue evidence="5">Whole plant</tissue>
    </source>
</reference>
<keyword evidence="6" id="KW-1185">Reference proteome</keyword>
<dbReference type="Pfam" id="PF00183">
    <property type="entry name" value="HSP90"/>
    <property type="match status" value="1"/>
</dbReference>
<dbReference type="Gene3D" id="3.30.565.10">
    <property type="entry name" value="Histidine kinase-like ATPase, C-terminal domain"/>
    <property type="match status" value="1"/>
</dbReference>
<name>A0A4P1QPX6_LUPAN</name>
<dbReference type="EMBL" id="CM007379">
    <property type="protein sequence ID" value="OIV91841.1"/>
    <property type="molecule type" value="Genomic_DNA"/>
</dbReference>
<evidence type="ECO:0000256" key="3">
    <source>
        <dbReference type="ARBA" id="ARBA00022840"/>
    </source>
</evidence>
<keyword evidence="4" id="KW-0143">Chaperone</keyword>
<dbReference type="STRING" id="3871.A0A4P1QPX6"/>
<proteinExistence type="inferred from homology"/>
<dbReference type="GO" id="GO:0005524">
    <property type="term" value="F:ATP binding"/>
    <property type="evidence" value="ECO:0007669"/>
    <property type="project" value="UniProtKB-KW"/>
</dbReference>
<keyword evidence="2" id="KW-0547">Nucleotide-binding</keyword>
<evidence type="ECO:0000256" key="2">
    <source>
        <dbReference type="ARBA" id="ARBA00022741"/>
    </source>
</evidence>
<organism evidence="5 6">
    <name type="scientific">Lupinus angustifolius</name>
    <name type="common">Narrow-leaved blue lupine</name>
    <dbReference type="NCBI Taxonomy" id="3871"/>
    <lineage>
        <taxon>Eukaryota</taxon>
        <taxon>Viridiplantae</taxon>
        <taxon>Streptophyta</taxon>
        <taxon>Embryophyta</taxon>
        <taxon>Tracheophyta</taxon>
        <taxon>Spermatophyta</taxon>
        <taxon>Magnoliopsida</taxon>
        <taxon>eudicotyledons</taxon>
        <taxon>Gunneridae</taxon>
        <taxon>Pentapetalae</taxon>
        <taxon>rosids</taxon>
        <taxon>fabids</taxon>
        <taxon>Fabales</taxon>
        <taxon>Fabaceae</taxon>
        <taxon>Papilionoideae</taxon>
        <taxon>50 kb inversion clade</taxon>
        <taxon>genistoids sensu lato</taxon>
        <taxon>core genistoids</taxon>
        <taxon>Genisteae</taxon>
        <taxon>Lupinus</taxon>
    </lineage>
</organism>
<keyword evidence="3" id="KW-0067">ATP-binding</keyword>
<dbReference type="GO" id="GO:0140662">
    <property type="term" value="F:ATP-dependent protein folding chaperone"/>
    <property type="evidence" value="ECO:0007669"/>
    <property type="project" value="InterPro"/>
</dbReference>
<dbReference type="Proteomes" id="UP000188354">
    <property type="component" value="Chromosome LG19"/>
</dbReference>
<dbReference type="InterPro" id="IPR001404">
    <property type="entry name" value="Hsp90_fam"/>
</dbReference>
<evidence type="ECO:0000313" key="5">
    <source>
        <dbReference type="EMBL" id="OIV91841.1"/>
    </source>
</evidence>